<evidence type="ECO:0000313" key="1">
    <source>
        <dbReference type="EMBL" id="KAF9654038.1"/>
    </source>
</evidence>
<accession>A0ACB6ZXK4</accession>
<sequence length="398" mass="42974">MATEQTPLLASEVAAEADHNLIYSRFSPRRKHTIIALVAWASFIPFFVSGSFIPAIPEVAEELGTDVSVVSWAVSIMWFVASFTSMIWATYAAFYGRRVVYLYSMPCLALGSFGVSISHSVPELLFWRAFQAAGSSSGVSVGMAIVGDIYKLEERGTAMGIMLGALLIGPAIAPLTGGMVAEYASWRLMQTGVGFAALLTYLLMYVGMPDTSHPGTRGVDKEFGGEFKWVWLNPFKCLWYMRSPNLLALAFVGASALLHDFVLLLPISITFGERYNIHSKTLIGACFIPAGLGNLVGAPLAGHVSDLMIKKWRKKRAGKWVAEDRLRAAMFGAIWLIPLSTASFGIANTYIDGTPGLAVCLVCLFISGIGVVMVLTPTAAYNVDVVHGHSAEVMSAYS</sequence>
<protein>
    <submittedName>
        <fullName evidence="1">MFS general substrate transporter</fullName>
    </submittedName>
</protein>
<reference evidence="1" key="2">
    <citation type="journal article" date="2020" name="Nat. Commun.">
        <title>Large-scale genome sequencing of mycorrhizal fungi provides insights into the early evolution of symbiotic traits.</title>
        <authorList>
            <person name="Miyauchi S."/>
            <person name="Kiss E."/>
            <person name="Kuo A."/>
            <person name="Drula E."/>
            <person name="Kohler A."/>
            <person name="Sanchez-Garcia M."/>
            <person name="Morin E."/>
            <person name="Andreopoulos B."/>
            <person name="Barry K.W."/>
            <person name="Bonito G."/>
            <person name="Buee M."/>
            <person name="Carver A."/>
            <person name="Chen C."/>
            <person name="Cichocki N."/>
            <person name="Clum A."/>
            <person name="Culley D."/>
            <person name="Crous P.W."/>
            <person name="Fauchery L."/>
            <person name="Girlanda M."/>
            <person name="Hayes R.D."/>
            <person name="Keri Z."/>
            <person name="LaButti K."/>
            <person name="Lipzen A."/>
            <person name="Lombard V."/>
            <person name="Magnuson J."/>
            <person name="Maillard F."/>
            <person name="Murat C."/>
            <person name="Nolan M."/>
            <person name="Ohm R.A."/>
            <person name="Pangilinan J."/>
            <person name="Pereira M.F."/>
            <person name="Perotto S."/>
            <person name="Peter M."/>
            <person name="Pfister S."/>
            <person name="Riley R."/>
            <person name="Sitrit Y."/>
            <person name="Stielow J.B."/>
            <person name="Szollosi G."/>
            <person name="Zifcakova L."/>
            <person name="Stursova M."/>
            <person name="Spatafora J.W."/>
            <person name="Tedersoo L."/>
            <person name="Vaario L.M."/>
            <person name="Yamada A."/>
            <person name="Yan M."/>
            <person name="Wang P."/>
            <person name="Xu J."/>
            <person name="Bruns T."/>
            <person name="Baldrian P."/>
            <person name="Vilgalys R."/>
            <person name="Dunand C."/>
            <person name="Henrissat B."/>
            <person name="Grigoriev I.V."/>
            <person name="Hibbett D."/>
            <person name="Nagy L.G."/>
            <person name="Martin F.M."/>
        </authorList>
    </citation>
    <scope>NUCLEOTIDE SEQUENCE</scope>
    <source>
        <strain evidence="1">P2</strain>
    </source>
</reference>
<comment type="caution">
    <text evidence="1">The sequence shown here is derived from an EMBL/GenBank/DDBJ whole genome shotgun (WGS) entry which is preliminary data.</text>
</comment>
<name>A0ACB6ZXK4_THEGA</name>
<keyword evidence="2" id="KW-1185">Reference proteome</keyword>
<dbReference type="EMBL" id="MU117962">
    <property type="protein sequence ID" value="KAF9654038.1"/>
    <property type="molecule type" value="Genomic_DNA"/>
</dbReference>
<reference evidence="1" key="1">
    <citation type="submission" date="2019-10" db="EMBL/GenBank/DDBJ databases">
        <authorList>
            <consortium name="DOE Joint Genome Institute"/>
            <person name="Kuo A."/>
            <person name="Miyauchi S."/>
            <person name="Kiss E."/>
            <person name="Drula E."/>
            <person name="Kohler A."/>
            <person name="Sanchez-Garcia M."/>
            <person name="Andreopoulos B."/>
            <person name="Barry K.W."/>
            <person name="Bonito G."/>
            <person name="Buee M."/>
            <person name="Carver A."/>
            <person name="Chen C."/>
            <person name="Cichocki N."/>
            <person name="Clum A."/>
            <person name="Culley D."/>
            <person name="Crous P.W."/>
            <person name="Fauchery L."/>
            <person name="Girlanda M."/>
            <person name="Hayes R."/>
            <person name="Keri Z."/>
            <person name="Labutti K."/>
            <person name="Lipzen A."/>
            <person name="Lombard V."/>
            <person name="Magnuson J."/>
            <person name="Maillard F."/>
            <person name="Morin E."/>
            <person name="Murat C."/>
            <person name="Nolan M."/>
            <person name="Ohm R."/>
            <person name="Pangilinan J."/>
            <person name="Pereira M."/>
            <person name="Perotto S."/>
            <person name="Peter M."/>
            <person name="Riley R."/>
            <person name="Sitrit Y."/>
            <person name="Stielow B."/>
            <person name="Szollosi G."/>
            <person name="Zifcakova L."/>
            <person name="Stursova M."/>
            <person name="Spatafora J.W."/>
            <person name="Tedersoo L."/>
            <person name="Vaario L.-M."/>
            <person name="Yamada A."/>
            <person name="Yan M."/>
            <person name="Wang P."/>
            <person name="Xu J."/>
            <person name="Bruns T."/>
            <person name="Baldrian P."/>
            <person name="Vilgalys R."/>
            <person name="Henrissat B."/>
            <person name="Grigoriev I.V."/>
            <person name="Hibbett D."/>
            <person name="Nagy L.G."/>
            <person name="Martin F.M."/>
        </authorList>
    </citation>
    <scope>NUCLEOTIDE SEQUENCE</scope>
    <source>
        <strain evidence="1">P2</strain>
    </source>
</reference>
<gene>
    <name evidence="1" type="ORF">BDM02DRAFT_3107260</name>
</gene>
<dbReference type="Proteomes" id="UP000886501">
    <property type="component" value="Unassembled WGS sequence"/>
</dbReference>
<organism evidence="1 2">
    <name type="scientific">Thelephora ganbajun</name>
    <name type="common">Ganba fungus</name>
    <dbReference type="NCBI Taxonomy" id="370292"/>
    <lineage>
        <taxon>Eukaryota</taxon>
        <taxon>Fungi</taxon>
        <taxon>Dikarya</taxon>
        <taxon>Basidiomycota</taxon>
        <taxon>Agaricomycotina</taxon>
        <taxon>Agaricomycetes</taxon>
        <taxon>Thelephorales</taxon>
        <taxon>Thelephoraceae</taxon>
        <taxon>Thelephora</taxon>
    </lineage>
</organism>
<proteinExistence type="predicted"/>
<evidence type="ECO:0000313" key="2">
    <source>
        <dbReference type="Proteomes" id="UP000886501"/>
    </source>
</evidence>